<dbReference type="PANTHER" id="PTHR34406">
    <property type="entry name" value="PROTEIN YCEI"/>
    <property type="match status" value="1"/>
</dbReference>
<reference evidence="4" key="1">
    <citation type="journal article" date="2019" name="Int. J. Syst. Evol. Microbiol.">
        <title>The Global Catalogue of Microorganisms (GCM) 10K type strain sequencing project: providing services to taxonomists for standard genome sequencing and annotation.</title>
        <authorList>
            <consortium name="The Broad Institute Genomics Platform"/>
            <consortium name="The Broad Institute Genome Sequencing Center for Infectious Disease"/>
            <person name="Wu L."/>
            <person name="Ma J."/>
        </authorList>
    </citation>
    <scope>NUCLEOTIDE SEQUENCE [LARGE SCALE GENOMIC DNA]</scope>
    <source>
        <strain evidence="4">NBRC 101365</strain>
    </source>
</reference>
<dbReference type="PANTHER" id="PTHR34406:SF1">
    <property type="entry name" value="PROTEIN YCEI"/>
    <property type="match status" value="1"/>
</dbReference>
<dbReference type="Pfam" id="PF04264">
    <property type="entry name" value="YceI"/>
    <property type="match status" value="1"/>
</dbReference>
<organism evidence="3 4">
    <name type="scientific">Labrys miyagiensis</name>
    <dbReference type="NCBI Taxonomy" id="346912"/>
    <lineage>
        <taxon>Bacteria</taxon>
        <taxon>Pseudomonadati</taxon>
        <taxon>Pseudomonadota</taxon>
        <taxon>Alphaproteobacteria</taxon>
        <taxon>Hyphomicrobiales</taxon>
        <taxon>Xanthobacteraceae</taxon>
        <taxon>Labrys</taxon>
    </lineage>
</organism>
<comment type="caution">
    <text evidence="3">The sequence shown here is derived from an EMBL/GenBank/DDBJ whole genome shotgun (WGS) entry which is preliminary data.</text>
</comment>
<evidence type="ECO:0000313" key="4">
    <source>
        <dbReference type="Proteomes" id="UP001156882"/>
    </source>
</evidence>
<evidence type="ECO:0000313" key="3">
    <source>
        <dbReference type="EMBL" id="GLS19964.1"/>
    </source>
</evidence>
<dbReference type="InterPro" id="IPR007372">
    <property type="entry name" value="Lipid/polyisoprenoid-bd_YceI"/>
</dbReference>
<dbReference type="EMBL" id="BSPC01000026">
    <property type="protein sequence ID" value="GLS19964.1"/>
    <property type="molecule type" value="Genomic_DNA"/>
</dbReference>
<evidence type="ECO:0000259" key="2">
    <source>
        <dbReference type="SMART" id="SM00867"/>
    </source>
</evidence>
<dbReference type="RefSeq" id="WP_284313035.1">
    <property type="nucleotide sequence ID" value="NZ_BSPC01000026.1"/>
</dbReference>
<dbReference type="Gene3D" id="2.40.128.110">
    <property type="entry name" value="Lipid/polyisoprenoid-binding, YceI-like"/>
    <property type="match status" value="1"/>
</dbReference>
<dbReference type="InterPro" id="IPR036761">
    <property type="entry name" value="TTHA0802/YceI-like_sf"/>
</dbReference>
<protein>
    <recommendedName>
        <fullName evidence="2">Lipid/polyisoprenoid-binding YceI-like domain-containing protein</fullName>
    </recommendedName>
</protein>
<keyword evidence="1" id="KW-0732">Signal</keyword>
<keyword evidence="4" id="KW-1185">Reference proteome</keyword>
<feature type="domain" description="Lipid/polyisoprenoid-binding YceI-like" evidence="2">
    <location>
        <begin position="32"/>
        <end position="192"/>
    </location>
</feature>
<dbReference type="Proteomes" id="UP001156882">
    <property type="component" value="Unassembled WGS sequence"/>
</dbReference>
<dbReference type="SUPFAM" id="SSF101874">
    <property type="entry name" value="YceI-like"/>
    <property type="match status" value="1"/>
</dbReference>
<feature type="signal peptide" evidence="1">
    <location>
        <begin position="1"/>
        <end position="30"/>
    </location>
</feature>
<sequence length="195" mass="20162">MTISTKLPVKISAGVALAALLATAAMPASAADWKLDPGKSTLGFSGVQAGAAFQGKFSNYNAVIAFDPDHLETSHISVTVDLASAATGDAQRDTALPGQDWFDTGEFPQAKFDADAIRQTGTGSYEASGKLTLRGVARPFVLPFTLDLDGGAAHAKGHGTLLRNDFGVGQGPWSSGQWVALEVGVDVDIVATRSN</sequence>
<gene>
    <name evidence="3" type="ORF">GCM10007874_29810</name>
</gene>
<proteinExistence type="predicted"/>
<feature type="chain" id="PRO_5046930370" description="Lipid/polyisoprenoid-binding YceI-like domain-containing protein" evidence="1">
    <location>
        <begin position="31"/>
        <end position="195"/>
    </location>
</feature>
<name>A0ABQ6CMM3_9HYPH</name>
<evidence type="ECO:0000256" key="1">
    <source>
        <dbReference type="SAM" id="SignalP"/>
    </source>
</evidence>
<dbReference type="SMART" id="SM00867">
    <property type="entry name" value="YceI"/>
    <property type="match status" value="1"/>
</dbReference>
<accession>A0ABQ6CMM3</accession>